<name>A0A8S2E075_9BILA</name>
<evidence type="ECO:0000313" key="1">
    <source>
        <dbReference type="EMBL" id="CAF1076572.1"/>
    </source>
</evidence>
<dbReference type="AlphaFoldDB" id="A0A8S2E075"/>
<dbReference type="Proteomes" id="UP000677228">
    <property type="component" value="Unassembled WGS sequence"/>
</dbReference>
<dbReference type="SUPFAM" id="SSF48371">
    <property type="entry name" value="ARM repeat"/>
    <property type="match status" value="1"/>
</dbReference>
<dbReference type="EMBL" id="CAJNOK010008930">
    <property type="protein sequence ID" value="CAF1076572.1"/>
    <property type="molecule type" value="Genomic_DNA"/>
</dbReference>
<evidence type="ECO:0000313" key="2">
    <source>
        <dbReference type="EMBL" id="CAF3840194.1"/>
    </source>
</evidence>
<accession>A0A8S2E075</accession>
<comment type="caution">
    <text evidence="1">The sequence shown here is derived from an EMBL/GenBank/DDBJ whole genome shotgun (WGS) entry which is preliminary data.</text>
</comment>
<protein>
    <submittedName>
        <fullName evidence="1">Uncharacterized protein</fullName>
    </submittedName>
</protein>
<feature type="non-terminal residue" evidence="1">
    <location>
        <position position="1"/>
    </location>
</feature>
<sequence>ELFLIKIVSDDVMYECIDHLLKHESADSESFECCQKLLNRIGDELKEKANEDTLSSTPHQSPIQIIEENLTSMLLLQIIATIMSSIPFGVQLMYSLITNDVSKDLLCLAWENLALQIARILFYTDYSCNFYIYLSTKIFRKQLCNIIKKCLFPTTCMIEDSRSTGRKLNVLKIQNRPDYIHTVTG</sequence>
<dbReference type="EMBL" id="CAJOBA010008946">
    <property type="protein sequence ID" value="CAF3840194.1"/>
    <property type="molecule type" value="Genomic_DNA"/>
</dbReference>
<dbReference type="Gene3D" id="1.25.40.180">
    <property type="match status" value="1"/>
</dbReference>
<evidence type="ECO:0000313" key="3">
    <source>
        <dbReference type="Proteomes" id="UP000677228"/>
    </source>
</evidence>
<gene>
    <name evidence="1" type="ORF">OVA965_LOCUS18156</name>
    <name evidence="2" type="ORF">TMI583_LOCUS18168</name>
</gene>
<dbReference type="InterPro" id="IPR016024">
    <property type="entry name" value="ARM-type_fold"/>
</dbReference>
<dbReference type="Proteomes" id="UP000682733">
    <property type="component" value="Unassembled WGS sequence"/>
</dbReference>
<reference evidence="1" key="1">
    <citation type="submission" date="2021-02" db="EMBL/GenBank/DDBJ databases">
        <authorList>
            <person name="Nowell W R."/>
        </authorList>
    </citation>
    <scope>NUCLEOTIDE SEQUENCE</scope>
</reference>
<organism evidence="1 3">
    <name type="scientific">Didymodactylos carnosus</name>
    <dbReference type="NCBI Taxonomy" id="1234261"/>
    <lineage>
        <taxon>Eukaryota</taxon>
        <taxon>Metazoa</taxon>
        <taxon>Spiralia</taxon>
        <taxon>Gnathifera</taxon>
        <taxon>Rotifera</taxon>
        <taxon>Eurotatoria</taxon>
        <taxon>Bdelloidea</taxon>
        <taxon>Philodinida</taxon>
        <taxon>Philodinidae</taxon>
        <taxon>Didymodactylos</taxon>
    </lineage>
</organism>
<proteinExistence type="predicted"/>